<proteinExistence type="inferred from homology"/>
<dbReference type="GO" id="GO:0003735">
    <property type="term" value="F:structural constituent of ribosome"/>
    <property type="evidence" value="ECO:0007669"/>
    <property type="project" value="InterPro"/>
</dbReference>
<reference evidence="4" key="1">
    <citation type="submission" date="2020-09" db="EMBL/GenBank/DDBJ databases">
        <title>The complete mitochondrial genome of Eucampia zodiacus (Baciuariophyta).</title>
        <authorList>
            <person name="Zhang M."/>
            <person name="Chen N."/>
        </authorList>
    </citation>
    <scope>NUCLEOTIDE SEQUENCE</scope>
    <source>
        <strain evidence="4">CNS00060</strain>
    </source>
</reference>
<name>A0A7T0CS89_9STRA</name>
<keyword evidence="3" id="KW-0687">Ribonucleoprotein</keyword>
<keyword evidence="2 4" id="KW-0689">Ribosomal protein</keyword>
<keyword evidence="4" id="KW-0496">Mitochondrion</keyword>
<gene>
    <name evidence="4" type="primary">rps14</name>
</gene>
<dbReference type="PANTHER" id="PTHR19836">
    <property type="entry name" value="30S RIBOSOMAL PROTEIN S14"/>
    <property type="match status" value="1"/>
</dbReference>
<dbReference type="GO" id="GO:0005737">
    <property type="term" value="C:cytoplasm"/>
    <property type="evidence" value="ECO:0007669"/>
    <property type="project" value="UniProtKB-ARBA"/>
</dbReference>
<dbReference type="GeneID" id="63657704"/>
<comment type="similarity">
    <text evidence="1">Belongs to the universal ribosomal protein uS14 family.</text>
</comment>
<geneLocation type="mitochondrion" evidence="4"/>
<dbReference type="SUPFAM" id="SSF57716">
    <property type="entry name" value="Glucocorticoid receptor-like (DNA-binding domain)"/>
    <property type="match status" value="1"/>
</dbReference>
<dbReference type="GO" id="GO:0015935">
    <property type="term" value="C:small ribosomal subunit"/>
    <property type="evidence" value="ECO:0007669"/>
    <property type="project" value="TreeGrafter"/>
</dbReference>
<dbReference type="PANTHER" id="PTHR19836:SF19">
    <property type="entry name" value="SMALL RIBOSOMAL SUBUNIT PROTEIN US14M"/>
    <property type="match status" value="1"/>
</dbReference>
<dbReference type="InterPro" id="IPR001209">
    <property type="entry name" value="Ribosomal_uS14"/>
</dbReference>
<dbReference type="AlphaFoldDB" id="A0A7T0CS89"/>
<evidence type="ECO:0000256" key="3">
    <source>
        <dbReference type="ARBA" id="ARBA00023274"/>
    </source>
</evidence>
<dbReference type="RefSeq" id="YP_010047271.1">
    <property type="nucleotide sequence ID" value="NC_054334.1"/>
</dbReference>
<evidence type="ECO:0000313" key="4">
    <source>
        <dbReference type="EMBL" id="QPJ79931.1"/>
    </source>
</evidence>
<dbReference type="EMBL" id="MW026607">
    <property type="protein sequence ID" value="QPJ79931.1"/>
    <property type="molecule type" value="Genomic_DNA"/>
</dbReference>
<dbReference type="Gene3D" id="1.10.287.1480">
    <property type="match status" value="1"/>
</dbReference>
<evidence type="ECO:0000256" key="1">
    <source>
        <dbReference type="ARBA" id="ARBA00009083"/>
    </source>
</evidence>
<evidence type="ECO:0000256" key="2">
    <source>
        <dbReference type="ARBA" id="ARBA00022980"/>
    </source>
</evidence>
<accession>A0A7T0CS89</accession>
<organism evidence="4">
    <name type="scientific">Eucampia zodiacus</name>
    <dbReference type="NCBI Taxonomy" id="444606"/>
    <lineage>
        <taxon>Eukaryota</taxon>
        <taxon>Sar</taxon>
        <taxon>Stramenopiles</taxon>
        <taxon>Ochrophyta</taxon>
        <taxon>Bacillariophyta</taxon>
        <taxon>Mediophyceae</taxon>
        <taxon>Biddulphiophycidae</taxon>
        <taxon>Hemiaulales</taxon>
        <taxon>Hemiaulaceae</taxon>
        <taxon>Eucampia</taxon>
    </lineage>
</organism>
<dbReference type="Pfam" id="PF00253">
    <property type="entry name" value="Ribosomal_S14"/>
    <property type="match status" value="1"/>
</dbReference>
<protein>
    <submittedName>
        <fullName evidence="4">Ribosomal protein S14</fullName>
    </submittedName>
</protein>
<sequence length="99" mass="11859">MKKLIYKDQHKRQTVFEFEKKKKILLSIFKNTSLSIFIRWNALNKFSNFSKNIHTVRLKQRCIITGRKTKTNKVFKFSRLKFLQLSSKGFISGIKNSTW</sequence>
<dbReference type="GO" id="GO:0006412">
    <property type="term" value="P:translation"/>
    <property type="evidence" value="ECO:0007669"/>
    <property type="project" value="InterPro"/>
</dbReference>